<evidence type="ECO:0000313" key="4">
    <source>
        <dbReference type="Proteomes" id="UP000251942"/>
    </source>
</evidence>
<dbReference type="Proteomes" id="UP000054698">
    <property type="component" value="Unassembled WGS sequence"/>
</dbReference>
<evidence type="ECO:0000313" key="1">
    <source>
        <dbReference type="EMBL" id="KTD03662.1"/>
    </source>
</evidence>
<protein>
    <submittedName>
        <fullName evidence="1">Uncharacterized protein</fullName>
    </submittedName>
</protein>
<sequence length="347" mass="38623">MPKLKESVIATAKAVVAQVLLATIEDCAEVTFDKKQLAPEEIDFLKNTALSEISFENINDPEKFLIRNKESGAVMAVSNRAVANNELRGHLVRAIISEAQVATPTQSLYDTLNHALNNPKTSGILAKSKGFFVGLKFSPYEQGEIMEENHFVLFTQVLLNILDQKKKEGRLDGVTYKDVLKKENDVRDHIWDGVDLDEIYEVTKEIGVQFKQFSSKAEDLEKRGYKAEAGIARQLATDLEGKQTLLKTGDISLSGFFTEGITLIEAAQQTTLIDLRGFGKIFNDLVNRLITMLNYLGANLPAVVREPDSATKLTATKANLSFFKEMTLPNQENDEVAPHQVQDFVAR</sequence>
<dbReference type="Proteomes" id="UP000251942">
    <property type="component" value="Unassembled WGS sequence"/>
</dbReference>
<dbReference type="EMBL" id="UASS01000001">
    <property type="protein sequence ID" value="SPX59243.1"/>
    <property type="molecule type" value="Genomic_DNA"/>
</dbReference>
<organism evidence="1 3">
    <name type="scientific">Legionella feeleii</name>
    <dbReference type="NCBI Taxonomy" id="453"/>
    <lineage>
        <taxon>Bacteria</taxon>
        <taxon>Pseudomonadati</taxon>
        <taxon>Pseudomonadota</taxon>
        <taxon>Gammaproteobacteria</taxon>
        <taxon>Legionellales</taxon>
        <taxon>Legionellaceae</taxon>
        <taxon>Legionella</taxon>
    </lineage>
</organism>
<dbReference type="AlphaFoldDB" id="A0A0W0U6F0"/>
<proteinExistence type="predicted"/>
<dbReference type="RefSeq" id="WP_058443626.1">
    <property type="nucleotide sequence ID" value="NZ_CAAAHT010000025.1"/>
</dbReference>
<gene>
    <name evidence="1" type="ORF">Lfee_0408</name>
    <name evidence="2" type="ORF">NCTC12022_00064</name>
</gene>
<reference evidence="2 4" key="2">
    <citation type="submission" date="2018-06" db="EMBL/GenBank/DDBJ databases">
        <authorList>
            <consortium name="Pathogen Informatics"/>
            <person name="Doyle S."/>
        </authorList>
    </citation>
    <scope>NUCLEOTIDE SEQUENCE [LARGE SCALE GENOMIC DNA]</scope>
    <source>
        <strain evidence="2 4">NCTC12022</strain>
    </source>
</reference>
<evidence type="ECO:0000313" key="3">
    <source>
        <dbReference type="Proteomes" id="UP000054698"/>
    </source>
</evidence>
<reference evidence="1 3" key="1">
    <citation type="submission" date="2015-11" db="EMBL/GenBank/DDBJ databases">
        <title>Genomic analysis of 38 Legionella species identifies large and diverse effector repertoires.</title>
        <authorList>
            <person name="Burstein D."/>
            <person name="Amaro F."/>
            <person name="Zusman T."/>
            <person name="Lifshitz Z."/>
            <person name="Cohen O."/>
            <person name="Gilbert J.A."/>
            <person name="Pupko T."/>
            <person name="Shuman H.A."/>
            <person name="Segal G."/>
        </authorList>
    </citation>
    <scope>NUCLEOTIDE SEQUENCE [LARGE SCALE GENOMIC DNA]</scope>
    <source>
        <strain evidence="1 3">WO-44C</strain>
    </source>
</reference>
<dbReference type="PATRIC" id="fig|453.4.peg.443"/>
<accession>A0A0W0U6F0</accession>
<dbReference type="OrthoDB" id="9869108at2"/>
<keyword evidence="3" id="KW-1185">Reference proteome</keyword>
<evidence type="ECO:0000313" key="2">
    <source>
        <dbReference type="EMBL" id="SPX59243.1"/>
    </source>
</evidence>
<dbReference type="EMBL" id="LNYB01000014">
    <property type="protein sequence ID" value="KTD03662.1"/>
    <property type="molecule type" value="Genomic_DNA"/>
</dbReference>
<name>A0A0W0U6F0_9GAMM</name>